<accession>A0ABZ3IQA1</accession>
<protein>
    <submittedName>
        <fullName evidence="1">Uncharacterized protein</fullName>
    </submittedName>
</protein>
<keyword evidence="2" id="KW-1185">Reference proteome</keyword>
<dbReference type="Proteomes" id="UP000216752">
    <property type="component" value="Chromosome"/>
</dbReference>
<sequence>MGEEMIVFDYCEDPLIGDEQVGFCQGVDKIEAQYILGIIHKNKSKFDFTKR</sequence>
<gene>
    <name evidence="1" type="ORF">SPSIL_041050</name>
</gene>
<evidence type="ECO:0000313" key="2">
    <source>
        <dbReference type="Proteomes" id="UP000216752"/>
    </source>
</evidence>
<dbReference type="RefSeq" id="WP_169717595.1">
    <property type="nucleotide sequence ID" value="NZ_CP155573.1"/>
</dbReference>
<proteinExistence type="predicted"/>
<reference evidence="1" key="1">
    <citation type="submission" date="2024-05" db="EMBL/GenBank/DDBJ databases">
        <title>Isolation and characterization of Sporomusa carbonis sp. nov., a carboxydotrophic hydrogenogen in the genus of Sporomusa isolated from a charcoal burning pile.</title>
        <authorList>
            <person name="Boeer T."/>
            <person name="Rosenbaum F."/>
            <person name="Eysell L."/>
            <person name="Mueller V."/>
            <person name="Daniel R."/>
            <person name="Poehlein A."/>
        </authorList>
    </citation>
    <scope>NUCLEOTIDE SEQUENCE [LARGE SCALE GENOMIC DNA]</scope>
    <source>
        <strain evidence="1">DSM 10669</strain>
    </source>
</reference>
<evidence type="ECO:0000313" key="1">
    <source>
        <dbReference type="EMBL" id="XFO67886.1"/>
    </source>
</evidence>
<name>A0ABZ3IQA1_9FIRM</name>
<dbReference type="EMBL" id="CP155573">
    <property type="protein sequence ID" value="XFO67886.1"/>
    <property type="molecule type" value="Genomic_DNA"/>
</dbReference>
<organism evidence="1 2">
    <name type="scientific">Sporomusa silvacetica DSM 10669</name>
    <dbReference type="NCBI Taxonomy" id="1123289"/>
    <lineage>
        <taxon>Bacteria</taxon>
        <taxon>Bacillati</taxon>
        <taxon>Bacillota</taxon>
        <taxon>Negativicutes</taxon>
        <taxon>Selenomonadales</taxon>
        <taxon>Sporomusaceae</taxon>
        <taxon>Sporomusa</taxon>
    </lineage>
</organism>